<gene>
    <name evidence="1" type="ORF">M407DRAFT_29545</name>
</gene>
<dbReference type="EMBL" id="KN823159">
    <property type="protein sequence ID" value="KIO20832.1"/>
    <property type="molecule type" value="Genomic_DNA"/>
</dbReference>
<keyword evidence="2" id="KW-1185">Reference proteome</keyword>
<reference evidence="2" key="2">
    <citation type="submission" date="2015-01" db="EMBL/GenBank/DDBJ databases">
        <title>Evolutionary Origins and Diversification of the Mycorrhizal Mutualists.</title>
        <authorList>
            <consortium name="DOE Joint Genome Institute"/>
            <consortium name="Mycorrhizal Genomics Consortium"/>
            <person name="Kohler A."/>
            <person name="Kuo A."/>
            <person name="Nagy L.G."/>
            <person name="Floudas D."/>
            <person name="Copeland A."/>
            <person name="Barry K.W."/>
            <person name="Cichocki N."/>
            <person name="Veneault-Fourrey C."/>
            <person name="LaButti K."/>
            <person name="Lindquist E.A."/>
            <person name="Lipzen A."/>
            <person name="Lundell T."/>
            <person name="Morin E."/>
            <person name="Murat C."/>
            <person name="Riley R."/>
            <person name="Ohm R."/>
            <person name="Sun H."/>
            <person name="Tunlid A."/>
            <person name="Henrissat B."/>
            <person name="Grigoriev I.V."/>
            <person name="Hibbett D.S."/>
            <person name="Martin F."/>
        </authorList>
    </citation>
    <scope>NUCLEOTIDE SEQUENCE [LARGE SCALE GENOMIC DNA]</scope>
    <source>
        <strain evidence="2">MUT 4182</strain>
    </source>
</reference>
<organism evidence="1 2">
    <name type="scientific">Tulasnella calospora MUT 4182</name>
    <dbReference type="NCBI Taxonomy" id="1051891"/>
    <lineage>
        <taxon>Eukaryota</taxon>
        <taxon>Fungi</taxon>
        <taxon>Dikarya</taxon>
        <taxon>Basidiomycota</taxon>
        <taxon>Agaricomycotina</taxon>
        <taxon>Agaricomycetes</taxon>
        <taxon>Cantharellales</taxon>
        <taxon>Tulasnellaceae</taxon>
        <taxon>Tulasnella</taxon>
    </lineage>
</organism>
<dbReference type="Gene3D" id="3.80.10.10">
    <property type="entry name" value="Ribonuclease Inhibitor"/>
    <property type="match status" value="1"/>
</dbReference>
<evidence type="ECO:0000313" key="2">
    <source>
        <dbReference type="Proteomes" id="UP000054248"/>
    </source>
</evidence>
<name>A0A0C3LHE7_9AGAM</name>
<evidence type="ECO:0000313" key="1">
    <source>
        <dbReference type="EMBL" id="KIO20832.1"/>
    </source>
</evidence>
<sequence>MDSQHSSEVGLQNAYDQASNHAVDLPFDILVLVFTLCWKEQQEKEAPEEREGELYFPTIASHVCRTWRQHVLATPAFWAVLEFRQRKPPVEKYETWLERSKDLPLDIFIGPQPFNASSIKHAKAILRLTKPHFERWRSISTFALPDKVFRVIFDRISLDGMGRLDRLETVKVDQGFGVARYSTRPSDRRRRRFKPFSNTGEAPPALRNLILDGYSARYFTGRCKLFQVWGIIKRFVLDPTRSLHNFHDFLSALQNLRILEVNDMQVGRYPVETDIPQLIPVSSIPLSTHHSLTQLSLHAKQTTRNTIMSSLILPNLRYPLNPRRAEPAISVSCLSHLSRNHPFPQLVSLRLSISHLPDDNVIIMGHLEGALAGLPELKILTFDHVDFVQPGGRGSYLSCLGRACLRLRCLILFECDGYTLENLVSIGEERQGAEGLGSPLRIVVRAWELPPGTANELERLKQLVQFERMKLQGGTHTFPNYFVLGEWKKSMEM</sequence>
<dbReference type="SUPFAM" id="SSF52047">
    <property type="entry name" value="RNI-like"/>
    <property type="match status" value="1"/>
</dbReference>
<dbReference type="InterPro" id="IPR032675">
    <property type="entry name" value="LRR_dom_sf"/>
</dbReference>
<dbReference type="HOGENOM" id="CLU_055177_0_0_1"/>
<accession>A0A0C3LHE7</accession>
<reference evidence="1 2" key="1">
    <citation type="submission" date="2014-04" db="EMBL/GenBank/DDBJ databases">
        <authorList>
            <consortium name="DOE Joint Genome Institute"/>
            <person name="Kuo A."/>
            <person name="Girlanda M."/>
            <person name="Perotto S."/>
            <person name="Kohler A."/>
            <person name="Nagy L.G."/>
            <person name="Floudas D."/>
            <person name="Copeland A."/>
            <person name="Barry K.W."/>
            <person name="Cichocki N."/>
            <person name="Veneault-Fourrey C."/>
            <person name="LaButti K."/>
            <person name="Lindquist E.A."/>
            <person name="Lipzen A."/>
            <person name="Lundell T."/>
            <person name="Morin E."/>
            <person name="Murat C."/>
            <person name="Sun H."/>
            <person name="Tunlid A."/>
            <person name="Henrissat B."/>
            <person name="Grigoriev I.V."/>
            <person name="Hibbett D.S."/>
            <person name="Martin F."/>
            <person name="Nordberg H.P."/>
            <person name="Cantor M.N."/>
            <person name="Hua S.X."/>
        </authorList>
    </citation>
    <scope>NUCLEOTIDE SEQUENCE [LARGE SCALE GENOMIC DNA]</scope>
    <source>
        <strain evidence="1 2">MUT 4182</strain>
    </source>
</reference>
<dbReference type="AlphaFoldDB" id="A0A0C3LHE7"/>
<protein>
    <recommendedName>
        <fullName evidence="3">F-box domain-containing protein</fullName>
    </recommendedName>
</protein>
<dbReference type="OrthoDB" id="3250066at2759"/>
<dbReference type="Proteomes" id="UP000054248">
    <property type="component" value="Unassembled WGS sequence"/>
</dbReference>
<evidence type="ECO:0008006" key="3">
    <source>
        <dbReference type="Google" id="ProtNLM"/>
    </source>
</evidence>
<proteinExistence type="predicted"/>